<name>A0A4Y8KZA0_9BACT</name>
<dbReference type="Gene3D" id="3.40.50.1110">
    <property type="entry name" value="SGNH hydrolase"/>
    <property type="match status" value="1"/>
</dbReference>
<dbReference type="AlphaFoldDB" id="A0A4Y8KZA0"/>
<protein>
    <submittedName>
        <fullName evidence="2">DUF4886 domain-containing protein</fullName>
    </submittedName>
</protein>
<comment type="caution">
    <text evidence="2">The sequence shown here is derived from an EMBL/GenBank/DDBJ whole genome shotgun (WGS) entry which is preliminary data.</text>
</comment>
<proteinExistence type="predicted"/>
<evidence type="ECO:0000259" key="1">
    <source>
        <dbReference type="Pfam" id="PF16227"/>
    </source>
</evidence>
<reference evidence="2 3" key="1">
    <citation type="submission" date="2019-03" db="EMBL/GenBank/DDBJ databases">
        <title>San Antonio Military Medical Center submission to MRSN (WRAIR), pending publication.</title>
        <authorList>
            <person name="Blyth D.M."/>
            <person name="Mccarthy S.L."/>
            <person name="Schall S.E."/>
            <person name="Stam J.A."/>
            <person name="Ong A.C."/>
            <person name="Mcgann P.T."/>
        </authorList>
    </citation>
    <scope>NUCLEOTIDE SEQUENCE [LARGE SCALE GENOMIC DNA]</scope>
    <source>
        <strain evidence="2 3">MRSN571793</strain>
    </source>
</reference>
<dbReference type="Proteomes" id="UP000297861">
    <property type="component" value="Unassembled WGS sequence"/>
</dbReference>
<evidence type="ECO:0000313" key="2">
    <source>
        <dbReference type="EMBL" id="TFD94750.1"/>
    </source>
</evidence>
<organism evidence="2 3">
    <name type="scientific">Dysgonomonas capnocytophagoides</name>
    <dbReference type="NCBI Taxonomy" id="45254"/>
    <lineage>
        <taxon>Bacteria</taxon>
        <taxon>Pseudomonadati</taxon>
        <taxon>Bacteroidota</taxon>
        <taxon>Bacteroidia</taxon>
        <taxon>Bacteroidales</taxon>
        <taxon>Dysgonomonadaceae</taxon>
        <taxon>Dysgonomonas</taxon>
    </lineage>
</organism>
<dbReference type="InterPro" id="IPR032616">
    <property type="entry name" value="DUF4886"/>
</dbReference>
<evidence type="ECO:0000313" key="3">
    <source>
        <dbReference type="Proteomes" id="UP000297861"/>
    </source>
</evidence>
<dbReference type="GO" id="GO:0016788">
    <property type="term" value="F:hydrolase activity, acting on ester bonds"/>
    <property type="evidence" value="ECO:0007669"/>
    <property type="project" value="UniProtKB-ARBA"/>
</dbReference>
<dbReference type="Pfam" id="PF16227">
    <property type="entry name" value="DUF4886"/>
    <property type="match status" value="1"/>
</dbReference>
<dbReference type="STRING" id="1121485.GCA_000426485_01752"/>
<keyword evidence="3" id="KW-1185">Reference proteome</keyword>
<dbReference type="InterPro" id="IPR036514">
    <property type="entry name" value="SGNH_hydro_sf"/>
</dbReference>
<dbReference type="RefSeq" id="WP_134437133.1">
    <property type="nucleotide sequence ID" value="NZ_SOML01000010.1"/>
</dbReference>
<accession>A0A4Y8KZA0</accession>
<sequence length="280" mass="31303">MFHKITLLSITLFISISVFCVNDTIRVLTIGNSFSEDAVENNLYDLGKADGITFIIGNIMIGGCSLEKHWNNAANNLPAYSYRKTESDGAKKVLGGARLSEIIPSEKWDYISFQQVSSNIGKYETYFPYLSNLFDYVRTRSSNPDTKYILHMTWAYAKDSKHAGFANYNNDQIKMYTAIVETVNKVAEKVAINIVIPSGTAIQNARTSYLGDTFCRDGHHLNLIIGRYIAACTWYEKLTGRNVIGNSFAPASLTETEIRIAQEAAHRAVIHPDRITAFAD</sequence>
<dbReference type="EMBL" id="SOML01000010">
    <property type="protein sequence ID" value="TFD94750.1"/>
    <property type="molecule type" value="Genomic_DNA"/>
</dbReference>
<dbReference type="OrthoDB" id="265974at2"/>
<gene>
    <name evidence="2" type="ORF">E2605_15430</name>
</gene>
<feature type="domain" description="DUF4886" evidence="1">
    <location>
        <begin position="27"/>
        <end position="268"/>
    </location>
</feature>